<keyword evidence="1" id="KW-0175">Coiled coil</keyword>
<keyword evidence="4" id="KW-1185">Reference proteome</keyword>
<accession>A0AAX4HYS6</accession>
<name>A0AAX4HYS6_9PEZI</name>
<evidence type="ECO:0000256" key="1">
    <source>
        <dbReference type="SAM" id="Coils"/>
    </source>
</evidence>
<feature type="coiled-coil region" evidence="1">
    <location>
        <begin position="58"/>
        <end position="89"/>
    </location>
</feature>
<dbReference type="Proteomes" id="UP001322277">
    <property type="component" value="Chromosome 1"/>
</dbReference>
<gene>
    <name evidence="3" type="ORF">CDEST_01284</name>
</gene>
<organism evidence="3 4">
    <name type="scientific">Colletotrichum destructivum</name>
    <dbReference type="NCBI Taxonomy" id="34406"/>
    <lineage>
        <taxon>Eukaryota</taxon>
        <taxon>Fungi</taxon>
        <taxon>Dikarya</taxon>
        <taxon>Ascomycota</taxon>
        <taxon>Pezizomycotina</taxon>
        <taxon>Sordariomycetes</taxon>
        <taxon>Hypocreomycetidae</taxon>
        <taxon>Glomerellales</taxon>
        <taxon>Glomerellaceae</taxon>
        <taxon>Colletotrichum</taxon>
        <taxon>Colletotrichum destructivum species complex</taxon>
    </lineage>
</organism>
<dbReference type="AlphaFoldDB" id="A0AAX4HYS6"/>
<dbReference type="EMBL" id="CP137305">
    <property type="protein sequence ID" value="WQF76270.1"/>
    <property type="molecule type" value="Genomic_DNA"/>
</dbReference>
<dbReference type="RefSeq" id="XP_062773494.1">
    <property type="nucleotide sequence ID" value="XM_062917443.1"/>
</dbReference>
<reference evidence="4" key="1">
    <citation type="journal article" date="2023" name="bioRxiv">
        <title>Complete genome of the Medicago anthracnose fungus, Colletotrichum destructivum, reveals a mini-chromosome-like region within a core chromosome.</title>
        <authorList>
            <person name="Lapalu N."/>
            <person name="Simon A."/>
            <person name="Lu A."/>
            <person name="Plaumann P.-L."/>
            <person name="Amselem J."/>
            <person name="Pigne S."/>
            <person name="Auger A."/>
            <person name="Koch C."/>
            <person name="Dallery J.-F."/>
            <person name="O'Connell R.J."/>
        </authorList>
    </citation>
    <scope>NUCLEOTIDE SEQUENCE [LARGE SCALE GENOMIC DNA]</scope>
    <source>
        <strain evidence="4">CBS 520.97</strain>
    </source>
</reference>
<sequence length="141" mass="15840">MPLLTIPDPVLDPNRTVAPSLLVFTLPAHHASRPLFVCRLQSNHRCQSLVMPSAPISLTTMEGELAKLRQQIREEQHRLEEAKELAKTSRPQAHQDHLEACRSLSLAIQVVTDRSLTTQGDTTDTTNPTRCCRKRGAETRR</sequence>
<proteinExistence type="predicted"/>
<protein>
    <submittedName>
        <fullName evidence="3">Uncharacterized protein</fullName>
    </submittedName>
</protein>
<evidence type="ECO:0000313" key="3">
    <source>
        <dbReference type="EMBL" id="WQF76270.1"/>
    </source>
</evidence>
<feature type="compositionally biased region" description="Low complexity" evidence="2">
    <location>
        <begin position="118"/>
        <end position="129"/>
    </location>
</feature>
<dbReference type="GeneID" id="87937787"/>
<evidence type="ECO:0000256" key="2">
    <source>
        <dbReference type="SAM" id="MobiDB-lite"/>
    </source>
</evidence>
<evidence type="ECO:0000313" key="4">
    <source>
        <dbReference type="Proteomes" id="UP001322277"/>
    </source>
</evidence>
<dbReference type="KEGG" id="cdet:87937787"/>
<feature type="region of interest" description="Disordered" evidence="2">
    <location>
        <begin position="118"/>
        <end position="141"/>
    </location>
</feature>